<evidence type="ECO:0000256" key="2">
    <source>
        <dbReference type="ARBA" id="ARBA00023054"/>
    </source>
</evidence>
<keyword evidence="2 3" id="KW-0175">Coiled coil</keyword>
<dbReference type="InterPro" id="IPR050465">
    <property type="entry name" value="UPF0194_transport"/>
</dbReference>
<dbReference type="Gene3D" id="2.40.30.170">
    <property type="match status" value="1"/>
</dbReference>
<feature type="coiled-coil region" evidence="3">
    <location>
        <begin position="259"/>
        <end position="337"/>
    </location>
</feature>
<dbReference type="AlphaFoldDB" id="A0A2H3KK87"/>
<feature type="coiled-coil region" evidence="3">
    <location>
        <begin position="153"/>
        <end position="199"/>
    </location>
</feature>
<dbReference type="Proteomes" id="UP000220922">
    <property type="component" value="Unassembled WGS sequence"/>
</dbReference>
<evidence type="ECO:0000256" key="1">
    <source>
        <dbReference type="ARBA" id="ARBA00004196"/>
    </source>
</evidence>
<dbReference type="Gene3D" id="2.40.50.100">
    <property type="match status" value="1"/>
</dbReference>
<dbReference type="EMBL" id="LYXE01000102">
    <property type="protein sequence ID" value="PDV98402.1"/>
    <property type="molecule type" value="Genomic_DNA"/>
</dbReference>
<organism evidence="4 5">
    <name type="scientific">Candidatus Chloroploca asiatica</name>
    <dbReference type="NCBI Taxonomy" id="1506545"/>
    <lineage>
        <taxon>Bacteria</taxon>
        <taxon>Bacillati</taxon>
        <taxon>Chloroflexota</taxon>
        <taxon>Chloroflexia</taxon>
        <taxon>Chloroflexales</taxon>
        <taxon>Chloroflexineae</taxon>
        <taxon>Oscillochloridaceae</taxon>
        <taxon>Candidatus Chloroploca</taxon>
    </lineage>
</organism>
<dbReference type="GO" id="GO:0030313">
    <property type="term" value="C:cell envelope"/>
    <property type="evidence" value="ECO:0007669"/>
    <property type="project" value="UniProtKB-SubCell"/>
</dbReference>
<protein>
    <submittedName>
        <fullName evidence="4">Secretion protein HlyD</fullName>
    </submittedName>
</protein>
<name>A0A2H3KK87_9CHLR</name>
<sequence length="499" mass="53038">MRKLVIGLIVIVVLLGGGIVVAQTDLLNPAPATTSTASPVDESIATPPAVIADARVVPVAEAHLAFERSGTVAAVLVAEGDLVTQGQALARLDTRELELRVERTRVNLERAQARYNQVAVGAAPEAIAAAEASIAQAAAQRSQVVSSVSRQDLAAAQAQLAEARAALAALLDGPQTSELDQAQAAVDQARTVLDQQRTVLSAARTTAELALEQTANALRNAQDSYSRIYWENIELADRLDDEDLPQARIDQEAAALRAVENTEHSLAQAQVAVEQAQQNERDGLANAEARLREAEARQALLVAAPTNDRIAAARTRIAQAEANLARLQGEQRTSQIAVAAAGIELAEANRDQVSAAPREVDLVAAQVEINAAQVDLDQALLDLERATLYAPIAGSVAQLNLTIGEVAGPGIPALILADLQAWQIETDDLSELDVVRLREGDAVMLTFDALPDLELPGHIIQIKAIGSSRQGDIVYTVVIEPDRFEPRLRWNMTAVMTAT</sequence>
<keyword evidence="5" id="KW-1185">Reference proteome</keyword>
<dbReference type="PANTHER" id="PTHR32347">
    <property type="entry name" value="EFFLUX SYSTEM COMPONENT YKNX-RELATED"/>
    <property type="match status" value="1"/>
</dbReference>
<evidence type="ECO:0000313" key="4">
    <source>
        <dbReference type="EMBL" id="PDV98402.1"/>
    </source>
</evidence>
<accession>A0A2H3KK87</accession>
<dbReference type="PANTHER" id="PTHR32347:SF23">
    <property type="entry name" value="BLL5650 PROTEIN"/>
    <property type="match status" value="1"/>
</dbReference>
<reference evidence="4 5" key="1">
    <citation type="submission" date="2016-05" db="EMBL/GenBank/DDBJ databases">
        <authorList>
            <person name="Lavstsen T."/>
            <person name="Jespersen J.S."/>
        </authorList>
    </citation>
    <scope>NUCLEOTIDE SEQUENCE [LARGE SCALE GENOMIC DNA]</scope>
    <source>
        <strain evidence="4 5">B7-9</strain>
    </source>
</reference>
<dbReference type="OrthoDB" id="164087at2"/>
<evidence type="ECO:0000313" key="5">
    <source>
        <dbReference type="Proteomes" id="UP000220922"/>
    </source>
</evidence>
<evidence type="ECO:0000256" key="3">
    <source>
        <dbReference type="SAM" id="Coils"/>
    </source>
</evidence>
<proteinExistence type="predicted"/>
<comment type="subcellular location">
    <subcellularLocation>
        <location evidence="1">Cell envelope</location>
    </subcellularLocation>
</comment>
<comment type="caution">
    <text evidence="4">The sequence shown here is derived from an EMBL/GenBank/DDBJ whole genome shotgun (WGS) entry which is preliminary data.</text>
</comment>
<dbReference type="RefSeq" id="WP_097653581.1">
    <property type="nucleotide sequence ID" value="NZ_LYXE01000102.1"/>
</dbReference>
<gene>
    <name evidence="4" type="ORF">A9Q02_15720</name>
</gene>